<proteinExistence type="predicted"/>
<dbReference type="GeneID" id="68359064"/>
<evidence type="ECO:0000313" key="2">
    <source>
        <dbReference type="EMBL" id="KAH0958890.1"/>
    </source>
</evidence>
<sequence length="87" mass="8750">MKFTAAIFALAAVAIAAPAEIETRSRSTTASECSAHGGVQACCNGLALNCLVQVLGSNCNNNAYCCDSGEAVGGLVNVQALNCAKIL</sequence>
<gene>
    <name evidence="2" type="ORF">HRG_09935</name>
</gene>
<evidence type="ECO:0000313" key="3">
    <source>
        <dbReference type="Proteomes" id="UP000824596"/>
    </source>
</evidence>
<keyword evidence="1" id="KW-0732">Signal</keyword>
<keyword evidence="3" id="KW-1185">Reference proteome</keyword>
<feature type="signal peptide" evidence="1">
    <location>
        <begin position="1"/>
        <end position="16"/>
    </location>
</feature>
<dbReference type="AlphaFoldDB" id="A0A9P8MPK6"/>
<comment type="caution">
    <text evidence="2">The sequence shown here is derived from an EMBL/GenBank/DDBJ whole genome shotgun (WGS) entry which is preliminary data.</text>
</comment>
<feature type="chain" id="PRO_5040416661" description="Hydrophobin 3" evidence="1">
    <location>
        <begin position="17"/>
        <end position="87"/>
    </location>
</feature>
<protein>
    <recommendedName>
        <fullName evidence="4">Hydrophobin 3</fullName>
    </recommendedName>
</protein>
<organism evidence="2 3">
    <name type="scientific">Hirsutella rhossiliensis</name>
    <dbReference type="NCBI Taxonomy" id="111463"/>
    <lineage>
        <taxon>Eukaryota</taxon>
        <taxon>Fungi</taxon>
        <taxon>Dikarya</taxon>
        <taxon>Ascomycota</taxon>
        <taxon>Pezizomycotina</taxon>
        <taxon>Sordariomycetes</taxon>
        <taxon>Hypocreomycetidae</taxon>
        <taxon>Hypocreales</taxon>
        <taxon>Ophiocordycipitaceae</taxon>
        <taxon>Hirsutella</taxon>
    </lineage>
</organism>
<reference evidence="2" key="1">
    <citation type="submission" date="2021-09" db="EMBL/GenBank/DDBJ databases">
        <title>A high-quality genome of the endoparasitic fungus Hirsutella rhossiliensis with a comparison of Hirsutella genomes reveals transposable elements contributing to genome size variation.</title>
        <authorList>
            <person name="Lin R."/>
            <person name="Jiao Y."/>
            <person name="Sun X."/>
            <person name="Ling J."/>
            <person name="Xie B."/>
            <person name="Cheng X."/>
        </authorList>
    </citation>
    <scope>NUCLEOTIDE SEQUENCE</scope>
    <source>
        <strain evidence="2">HR02</strain>
    </source>
</reference>
<evidence type="ECO:0000256" key="1">
    <source>
        <dbReference type="SAM" id="SignalP"/>
    </source>
</evidence>
<dbReference type="Proteomes" id="UP000824596">
    <property type="component" value="Unassembled WGS sequence"/>
</dbReference>
<evidence type="ECO:0008006" key="4">
    <source>
        <dbReference type="Google" id="ProtNLM"/>
    </source>
</evidence>
<dbReference type="RefSeq" id="XP_044716403.1">
    <property type="nucleotide sequence ID" value="XM_044868406.1"/>
</dbReference>
<name>A0A9P8MPK6_9HYPO</name>
<accession>A0A9P8MPK6</accession>
<dbReference type="EMBL" id="JAIZPD010000014">
    <property type="protein sequence ID" value="KAH0958890.1"/>
    <property type="molecule type" value="Genomic_DNA"/>
</dbReference>
<dbReference type="OrthoDB" id="8115477at2759"/>